<evidence type="ECO:0000256" key="5">
    <source>
        <dbReference type="ARBA" id="ARBA00023002"/>
    </source>
</evidence>
<comment type="similarity">
    <text evidence="2 9">Belongs to the cytochrome P450 family.</text>
</comment>
<dbReference type="InterPro" id="IPR001128">
    <property type="entry name" value="Cyt_P450"/>
</dbReference>
<evidence type="ECO:0000256" key="1">
    <source>
        <dbReference type="ARBA" id="ARBA00001971"/>
    </source>
</evidence>
<dbReference type="GO" id="GO:0004497">
    <property type="term" value="F:monooxygenase activity"/>
    <property type="evidence" value="ECO:0007669"/>
    <property type="project" value="UniProtKB-KW"/>
</dbReference>
<reference evidence="11 12" key="1">
    <citation type="submission" date="2018-09" db="EMBL/GenBank/DDBJ databases">
        <title>A high-quality reference genome of wild soybean provides a powerful tool to mine soybean genomes.</title>
        <authorList>
            <person name="Xie M."/>
            <person name="Chung C.Y.L."/>
            <person name="Li M.-W."/>
            <person name="Wong F.-L."/>
            <person name="Chan T.-F."/>
            <person name="Lam H.-M."/>
        </authorList>
    </citation>
    <scope>NUCLEOTIDE SEQUENCE [LARGE SCALE GENOMIC DNA]</scope>
    <source>
        <strain evidence="12">cv. W05</strain>
        <tissue evidence="11">Hypocotyl of etiolated seedlings</tissue>
    </source>
</reference>
<evidence type="ECO:0000256" key="8">
    <source>
        <dbReference type="PIRSR" id="PIRSR602401-1"/>
    </source>
</evidence>
<evidence type="ECO:0000256" key="10">
    <source>
        <dbReference type="SAM" id="Phobius"/>
    </source>
</evidence>
<keyword evidence="10" id="KW-1133">Transmembrane helix</keyword>
<feature type="binding site" description="axial binding residue" evidence="8">
    <location>
        <position position="444"/>
    </location>
    <ligand>
        <name>heme</name>
        <dbReference type="ChEBI" id="CHEBI:30413"/>
    </ligand>
    <ligandPart>
        <name>Fe</name>
        <dbReference type="ChEBI" id="CHEBI:18248"/>
    </ligandPart>
</feature>
<dbReference type="SUPFAM" id="SSF48264">
    <property type="entry name" value="Cytochrome P450"/>
    <property type="match status" value="1"/>
</dbReference>
<dbReference type="SMR" id="A0A445HXZ9"/>
<dbReference type="PANTHER" id="PTHR47953:SF16">
    <property type="entry name" value="CYTOCHROME P450 71D8"/>
    <property type="match status" value="1"/>
</dbReference>
<keyword evidence="5 9" id="KW-0560">Oxidoreductase</keyword>
<dbReference type="Pfam" id="PF00067">
    <property type="entry name" value="p450"/>
    <property type="match status" value="1"/>
</dbReference>
<dbReference type="GO" id="GO:0005506">
    <property type="term" value="F:iron ion binding"/>
    <property type="evidence" value="ECO:0007669"/>
    <property type="project" value="InterPro"/>
</dbReference>
<dbReference type="EMBL" id="QZWG01000011">
    <property type="protein sequence ID" value="RZB78626.1"/>
    <property type="molecule type" value="Genomic_DNA"/>
</dbReference>
<dbReference type="InterPro" id="IPR036396">
    <property type="entry name" value="Cyt_P450_sf"/>
</dbReference>
<evidence type="ECO:0000313" key="12">
    <source>
        <dbReference type="Proteomes" id="UP000289340"/>
    </source>
</evidence>
<keyword evidence="4 8" id="KW-0479">Metal-binding</keyword>
<dbReference type="PANTHER" id="PTHR47953">
    <property type="entry name" value="OS08G0105600 PROTEIN"/>
    <property type="match status" value="1"/>
</dbReference>
<dbReference type="PRINTS" id="PR00385">
    <property type="entry name" value="P450"/>
</dbReference>
<evidence type="ECO:0000256" key="7">
    <source>
        <dbReference type="ARBA" id="ARBA00023033"/>
    </source>
</evidence>
<keyword evidence="6 8" id="KW-0408">Iron</keyword>
<proteinExistence type="inferred from homology"/>
<protein>
    <submittedName>
        <fullName evidence="11">Cytochrome P450 71D8</fullName>
    </submittedName>
</protein>
<evidence type="ECO:0000256" key="2">
    <source>
        <dbReference type="ARBA" id="ARBA00010617"/>
    </source>
</evidence>
<name>A0A445HXZ9_GLYSO</name>
<dbReference type="Gene3D" id="1.10.630.10">
    <property type="entry name" value="Cytochrome P450"/>
    <property type="match status" value="1"/>
</dbReference>
<dbReference type="AlphaFoldDB" id="A0A445HXZ9"/>
<dbReference type="Gramene" id="XM_028331509.1">
    <property type="protein sequence ID" value="XP_028187310.1"/>
    <property type="gene ID" value="LOC114373930"/>
</dbReference>
<dbReference type="InterPro" id="IPR052306">
    <property type="entry name" value="CYP450_71D"/>
</dbReference>
<keyword evidence="10" id="KW-0812">Transmembrane</keyword>
<dbReference type="CDD" id="cd11072">
    <property type="entry name" value="CYP71-like"/>
    <property type="match status" value="1"/>
</dbReference>
<organism evidence="11 12">
    <name type="scientific">Glycine soja</name>
    <name type="common">Wild soybean</name>
    <dbReference type="NCBI Taxonomy" id="3848"/>
    <lineage>
        <taxon>Eukaryota</taxon>
        <taxon>Viridiplantae</taxon>
        <taxon>Streptophyta</taxon>
        <taxon>Embryophyta</taxon>
        <taxon>Tracheophyta</taxon>
        <taxon>Spermatophyta</taxon>
        <taxon>Magnoliopsida</taxon>
        <taxon>eudicotyledons</taxon>
        <taxon>Gunneridae</taxon>
        <taxon>Pentapetalae</taxon>
        <taxon>rosids</taxon>
        <taxon>fabids</taxon>
        <taxon>Fabales</taxon>
        <taxon>Fabaceae</taxon>
        <taxon>Papilionoideae</taxon>
        <taxon>50 kb inversion clade</taxon>
        <taxon>NPAAA clade</taxon>
        <taxon>indigoferoid/millettioid clade</taxon>
        <taxon>Phaseoleae</taxon>
        <taxon>Glycine</taxon>
        <taxon>Glycine subgen. Soja</taxon>
    </lineage>
</organism>
<keyword evidence="12" id="KW-1185">Reference proteome</keyword>
<comment type="cofactor">
    <cofactor evidence="1 8">
        <name>heme</name>
        <dbReference type="ChEBI" id="CHEBI:30413"/>
    </cofactor>
</comment>
<dbReference type="GO" id="GO:0016705">
    <property type="term" value="F:oxidoreductase activity, acting on paired donors, with incorporation or reduction of molecular oxygen"/>
    <property type="evidence" value="ECO:0007669"/>
    <property type="project" value="InterPro"/>
</dbReference>
<evidence type="ECO:0000256" key="9">
    <source>
        <dbReference type="RuleBase" id="RU000461"/>
    </source>
</evidence>
<dbReference type="GO" id="GO:0020037">
    <property type="term" value="F:heme binding"/>
    <property type="evidence" value="ECO:0007669"/>
    <property type="project" value="InterPro"/>
</dbReference>
<dbReference type="FunFam" id="1.10.630.10:FF:000008">
    <property type="entry name" value="Cytochrome P450 71D8"/>
    <property type="match status" value="1"/>
</dbReference>
<keyword evidence="7 9" id="KW-0503">Monooxygenase</keyword>
<dbReference type="InterPro" id="IPR017972">
    <property type="entry name" value="Cyt_P450_CS"/>
</dbReference>
<dbReference type="InterPro" id="IPR002401">
    <property type="entry name" value="Cyt_P450_E_grp-I"/>
</dbReference>
<dbReference type="PRINTS" id="PR00463">
    <property type="entry name" value="EP450I"/>
</dbReference>
<evidence type="ECO:0000256" key="6">
    <source>
        <dbReference type="ARBA" id="ARBA00023004"/>
    </source>
</evidence>
<dbReference type="Proteomes" id="UP000289340">
    <property type="component" value="Chromosome 11"/>
</dbReference>
<evidence type="ECO:0000256" key="3">
    <source>
        <dbReference type="ARBA" id="ARBA00022617"/>
    </source>
</evidence>
<accession>A0A445HXZ9</accession>
<comment type="caution">
    <text evidence="11">The sequence shown here is derived from an EMBL/GenBank/DDBJ whole genome shotgun (WGS) entry which is preliminary data.</text>
</comment>
<keyword evidence="3 8" id="KW-0349">Heme</keyword>
<dbReference type="PROSITE" id="PS00086">
    <property type="entry name" value="CYTOCHROME_P450"/>
    <property type="match status" value="1"/>
</dbReference>
<gene>
    <name evidence="11" type="ORF">D0Y65_029141</name>
</gene>
<evidence type="ECO:0000256" key="4">
    <source>
        <dbReference type="ARBA" id="ARBA00022723"/>
    </source>
</evidence>
<evidence type="ECO:0000313" key="11">
    <source>
        <dbReference type="EMBL" id="RZB78626.1"/>
    </source>
</evidence>
<feature type="transmembrane region" description="Helical" evidence="10">
    <location>
        <begin position="6"/>
        <end position="22"/>
    </location>
</feature>
<feature type="transmembrane region" description="Helical" evidence="10">
    <location>
        <begin position="446"/>
        <end position="465"/>
    </location>
</feature>
<sequence length="504" mass="57594">MEYSPLSIVITFFVFLLLHWLVKTYKQKSSHKLPPGPWRLPIIGNLHQLALAASLPDQALQKLVRKYGPLMHLQLGEISTLVVSSPKMAMEMMKTHDVHFVQRPQLLAPQFMVYGATDIAFAPYGDYWRQIRKICTLELLSAKRVQSFSHIRQDENKKLIQSIHSSAGSPIDLSGKLFSLLGTTVSRAAFGKENDDQDEFMSLVRKAITMTGGFEVDDMFPSLKPLHLLTRQKAKVEHVHQRADKILEDILRKHMEKRTRVKEGNGSEAEQEDLVDVLLRLKESGSLEVPMTMENIKAVIWNIFAAGTDTSASTLEWAMSEMMKNPKVKEKAQAELRQIFKGKEIIRETDLEELSYLKSVIKETLRLHPPSQLIPRECIKSTNIDGYEIPIKTKVMINTWAIGRDPQYWSDADRFIPERFNDSSIDFKGNSFEYIPFGAGRRMCPGMTFGLASITLPLALLLYHFNWELPNKMKPEDLDMDEHFGMTVARKNKLFLIPTVYEAS</sequence>
<keyword evidence="10" id="KW-0472">Membrane</keyword>